<keyword evidence="2" id="KW-1185">Reference proteome</keyword>
<evidence type="ECO:0000313" key="2">
    <source>
        <dbReference type="Proteomes" id="UP000526734"/>
    </source>
</evidence>
<proteinExistence type="predicted"/>
<sequence>MTDFDVDSFLAQPLTARVATAGPTVRPTWYLWEDGAFWILSGPWSRLPDRVRTEPRIAMTVDVCDLATGLVRQVIARGQAAVEPFDVPRGRRKLARYLGPDESGWDPRFRAYLLDDPAERGTVWIRMEPESLRANDLSYRVNSSAVRSAG</sequence>
<reference evidence="1 2" key="1">
    <citation type="submission" date="2020-08" db="EMBL/GenBank/DDBJ databases">
        <title>Amycolatopsis sp. nov. DR6-1 isolated from Dendrobium heterocarpum.</title>
        <authorList>
            <person name="Tedsree N."/>
            <person name="Kuncharoen N."/>
            <person name="Likhitwitayawuid K."/>
            <person name="Tanasupawat S."/>
        </authorList>
    </citation>
    <scope>NUCLEOTIDE SEQUENCE [LARGE SCALE GENOMIC DNA]</scope>
    <source>
        <strain evidence="1 2">DR6-1</strain>
    </source>
</reference>
<protein>
    <submittedName>
        <fullName evidence="1">Pyridoxamine 5'-phosphate oxidase family protein</fullName>
    </submittedName>
</protein>
<dbReference type="SUPFAM" id="SSF50475">
    <property type="entry name" value="FMN-binding split barrel"/>
    <property type="match status" value="1"/>
</dbReference>
<dbReference type="Proteomes" id="UP000526734">
    <property type="component" value="Unassembled WGS sequence"/>
</dbReference>
<organism evidence="1 2">
    <name type="scientific">Amycolatopsis dendrobii</name>
    <dbReference type="NCBI Taxonomy" id="2760662"/>
    <lineage>
        <taxon>Bacteria</taxon>
        <taxon>Bacillati</taxon>
        <taxon>Actinomycetota</taxon>
        <taxon>Actinomycetes</taxon>
        <taxon>Pseudonocardiales</taxon>
        <taxon>Pseudonocardiaceae</taxon>
        <taxon>Amycolatopsis</taxon>
    </lineage>
</organism>
<name>A0A7W3VTQ2_9PSEU</name>
<gene>
    <name evidence="1" type="ORF">H4281_07300</name>
</gene>
<dbReference type="AlphaFoldDB" id="A0A7W3VTQ2"/>
<dbReference type="EMBL" id="JACGZW010000002">
    <property type="protein sequence ID" value="MBB1152930.1"/>
    <property type="molecule type" value="Genomic_DNA"/>
</dbReference>
<comment type="caution">
    <text evidence="1">The sequence shown here is derived from an EMBL/GenBank/DDBJ whole genome shotgun (WGS) entry which is preliminary data.</text>
</comment>
<dbReference type="RefSeq" id="WP_182890057.1">
    <property type="nucleotide sequence ID" value="NZ_JACGZW010000002.1"/>
</dbReference>
<dbReference type="Gene3D" id="2.30.110.10">
    <property type="entry name" value="Electron Transport, Fmn-binding Protein, Chain A"/>
    <property type="match status" value="1"/>
</dbReference>
<evidence type="ECO:0000313" key="1">
    <source>
        <dbReference type="EMBL" id="MBB1152930.1"/>
    </source>
</evidence>
<dbReference type="InterPro" id="IPR012349">
    <property type="entry name" value="Split_barrel_FMN-bd"/>
</dbReference>
<accession>A0A7W3VTQ2</accession>